<dbReference type="Gene3D" id="3.40.30.10">
    <property type="entry name" value="Glutaredoxin"/>
    <property type="match status" value="1"/>
</dbReference>
<comment type="similarity">
    <text evidence="1">Belongs to the glutaredoxin family.</text>
</comment>
<dbReference type="InterPro" id="IPR011767">
    <property type="entry name" value="GLR_AS"/>
</dbReference>
<accession>L0AXH1</accession>
<dbReference type="GO" id="GO:0015038">
    <property type="term" value="F:glutathione disulfide oxidoreductase activity"/>
    <property type="evidence" value="ECO:0007669"/>
    <property type="project" value="TreeGrafter"/>
</dbReference>
<evidence type="ECO:0000256" key="7">
    <source>
        <dbReference type="SAM" id="SignalP"/>
    </source>
</evidence>
<evidence type="ECO:0000313" key="10">
    <source>
        <dbReference type="Proteomes" id="UP000031512"/>
    </source>
</evidence>
<evidence type="ECO:0000256" key="2">
    <source>
        <dbReference type="ARBA" id="ARBA00013662"/>
    </source>
</evidence>
<dbReference type="Pfam" id="PF00462">
    <property type="entry name" value="Glutaredoxin"/>
    <property type="match status" value="1"/>
</dbReference>
<keyword evidence="4" id="KW-0249">Electron transport</keyword>
<dbReference type="eggNOG" id="KOG1752">
    <property type="taxonomic scope" value="Eukaryota"/>
</dbReference>
<evidence type="ECO:0000256" key="1">
    <source>
        <dbReference type="ARBA" id="ARBA00007787"/>
    </source>
</evidence>
<dbReference type="SUPFAM" id="SSF52833">
    <property type="entry name" value="Thioredoxin-like"/>
    <property type="match status" value="1"/>
</dbReference>
<evidence type="ECO:0000256" key="4">
    <source>
        <dbReference type="ARBA" id="ARBA00022982"/>
    </source>
</evidence>
<dbReference type="RefSeq" id="XP_004829938.1">
    <property type="nucleotide sequence ID" value="XM_004829881.1"/>
</dbReference>
<gene>
    <name evidence="9" type="ORF">BEWA_031250</name>
</gene>
<dbReference type="GO" id="GO:0005739">
    <property type="term" value="C:mitochondrion"/>
    <property type="evidence" value="ECO:0007669"/>
    <property type="project" value="TreeGrafter"/>
</dbReference>
<dbReference type="EMBL" id="CP001669">
    <property type="protein sequence ID" value="AFZ80272.1"/>
    <property type="molecule type" value="Genomic_DNA"/>
</dbReference>
<evidence type="ECO:0000259" key="8">
    <source>
        <dbReference type="Pfam" id="PF00462"/>
    </source>
</evidence>
<keyword evidence="3" id="KW-0813">Transport</keyword>
<dbReference type="PRINTS" id="PR00160">
    <property type="entry name" value="GLUTAREDOXIN"/>
</dbReference>
<feature type="chain" id="PRO_5003939324" description="Glutaredoxin-1" evidence="7">
    <location>
        <begin position="22"/>
        <end position="157"/>
    </location>
</feature>
<dbReference type="PANTHER" id="PTHR46185:SF1">
    <property type="entry name" value="GLUTAREDOXIN-1"/>
    <property type="match status" value="1"/>
</dbReference>
<feature type="domain" description="Glutaredoxin" evidence="8">
    <location>
        <begin position="67"/>
        <end position="129"/>
    </location>
</feature>
<keyword evidence="10" id="KW-1185">Reference proteome</keyword>
<dbReference type="GeneID" id="15803369"/>
<dbReference type="InterPro" id="IPR047185">
    <property type="entry name" value="GLRX1"/>
</dbReference>
<dbReference type="InterPro" id="IPR002109">
    <property type="entry name" value="Glutaredoxin"/>
</dbReference>
<feature type="signal peptide" evidence="7">
    <location>
        <begin position="1"/>
        <end position="21"/>
    </location>
</feature>
<sequence>MLFVTVKILALVSIAFLPSYSSFNRFPNVLFRGASVSLFALNPVSANKMSGNDVKGWVDGLIKKHQIVVFAKSYCPYCVSAIDAIRGLNPDDLHVENIEDNKHCTEIQDYLGSLTGARSVPRVFLGGKFFGDSTFTVGAIQNGTFAHELKKLKKADL</sequence>
<organism evidence="9 10">
    <name type="scientific">Theileria equi strain WA</name>
    <dbReference type="NCBI Taxonomy" id="1537102"/>
    <lineage>
        <taxon>Eukaryota</taxon>
        <taxon>Sar</taxon>
        <taxon>Alveolata</taxon>
        <taxon>Apicomplexa</taxon>
        <taxon>Aconoidasida</taxon>
        <taxon>Piroplasmida</taxon>
        <taxon>Theileriidae</taxon>
        <taxon>Theileria</taxon>
    </lineage>
</organism>
<dbReference type="InterPro" id="IPR014025">
    <property type="entry name" value="Glutaredoxin_subgr"/>
</dbReference>
<proteinExistence type="inferred from homology"/>
<dbReference type="PROSITE" id="PS00195">
    <property type="entry name" value="GLUTAREDOXIN_1"/>
    <property type="match status" value="1"/>
</dbReference>
<dbReference type="PANTHER" id="PTHR46185">
    <property type="entry name" value="GLUTAREDOXIN-1"/>
    <property type="match status" value="1"/>
</dbReference>
<dbReference type="CDD" id="cd03419">
    <property type="entry name" value="GRX_GRXh_1_2_like"/>
    <property type="match status" value="1"/>
</dbReference>
<dbReference type="InterPro" id="IPR036249">
    <property type="entry name" value="Thioredoxin-like_sf"/>
</dbReference>
<dbReference type="VEuPathDB" id="PiroplasmaDB:BEWA_031250"/>
<evidence type="ECO:0000256" key="3">
    <source>
        <dbReference type="ARBA" id="ARBA00022448"/>
    </source>
</evidence>
<dbReference type="OrthoDB" id="44061at2759"/>
<evidence type="ECO:0000313" key="9">
    <source>
        <dbReference type="EMBL" id="AFZ80272.1"/>
    </source>
</evidence>
<keyword evidence="5" id="KW-1015">Disulfide bond</keyword>
<dbReference type="KEGG" id="beq:BEWA_031250"/>
<dbReference type="STRING" id="1537102.L0AXH1"/>
<dbReference type="Proteomes" id="UP000031512">
    <property type="component" value="Chromosome 1"/>
</dbReference>
<keyword evidence="6" id="KW-0676">Redox-active center</keyword>
<keyword evidence="7" id="KW-0732">Signal</keyword>
<name>L0AXH1_THEEQ</name>
<protein>
    <recommendedName>
        <fullName evidence="2">Glutaredoxin-1</fullName>
    </recommendedName>
</protein>
<dbReference type="PROSITE" id="PS51354">
    <property type="entry name" value="GLUTAREDOXIN_2"/>
    <property type="match status" value="1"/>
</dbReference>
<dbReference type="AlphaFoldDB" id="L0AXH1"/>
<evidence type="ECO:0000256" key="6">
    <source>
        <dbReference type="ARBA" id="ARBA00023284"/>
    </source>
</evidence>
<reference evidence="9 10" key="1">
    <citation type="journal article" date="2012" name="BMC Genomics">
        <title>Comparative genomic analysis and phylogenetic position of Theileria equi.</title>
        <authorList>
            <person name="Kappmeyer L.S."/>
            <person name="Thiagarajan M."/>
            <person name="Herndon D.R."/>
            <person name="Ramsay J.D."/>
            <person name="Caler E."/>
            <person name="Djikeng A."/>
            <person name="Gillespie J.J."/>
            <person name="Lau A.O."/>
            <person name="Roalson E.H."/>
            <person name="Silva J.C."/>
            <person name="Silva M.G."/>
            <person name="Suarez C.E."/>
            <person name="Ueti M.W."/>
            <person name="Nene V.M."/>
            <person name="Mealey R.H."/>
            <person name="Knowles D.P."/>
            <person name="Brayton K.A."/>
        </authorList>
    </citation>
    <scope>NUCLEOTIDE SEQUENCE [LARGE SCALE GENOMIC DNA]</scope>
    <source>
        <strain evidence="9 10">WA</strain>
    </source>
</reference>
<evidence type="ECO:0000256" key="5">
    <source>
        <dbReference type="ARBA" id="ARBA00023157"/>
    </source>
</evidence>